<sequence length="246" mass="27233">MASQAIFGAASFATAAPAISIEKPARAPVPAPKPKLKARLANPESLVTLIAGEGEMLKKFVMHKDFACHYSPVLKAAFNSSFLEGQTQVYKLPKTSERVVNLLVHWLYTQEVIVDSETKSTASSEMPNYCELWILADRLLIPRLQNAVVAEMIELQDAFGFTALNCLIYVYTNTAAKSPLRTMLLHRCMCLNNPEWFSSHPDGFPKEKLLEMAVVCCNTKSHAILIRQTGIRSNPGQYNVAEDSEA</sequence>
<feature type="domain" description="BTB" evidence="1">
    <location>
        <begin position="45"/>
        <end position="116"/>
    </location>
</feature>
<keyword evidence="3" id="KW-1185">Reference proteome</keyword>
<gene>
    <name evidence="2" type="ORF">RAG0_04325</name>
</gene>
<dbReference type="Proteomes" id="UP000178912">
    <property type="component" value="Unassembled WGS sequence"/>
</dbReference>
<dbReference type="Pfam" id="PF00651">
    <property type="entry name" value="BTB"/>
    <property type="match status" value="1"/>
</dbReference>
<evidence type="ECO:0000313" key="2">
    <source>
        <dbReference type="EMBL" id="CZS94283.1"/>
    </source>
</evidence>
<protein>
    <recommendedName>
        <fullName evidence="1">BTB domain-containing protein</fullName>
    </recommendedName>
</protein>
<dbReference type="AlphaFoldDB" id="A0A1E1K883"/>
<dbReference type="Gene3D" id="3.30.710.10">
    <property type="entry name" value="Potassium Channel Kv1.1, Chain A"/>
    <property type="match status" value="1"/>
</dbReference>
<dbReference type="OrthoDB" id="194443at2759"/>
<accession>A0A1E1K883</accession>
<dbReference type="InterPro" id="IPR011333">
    <property type="entry name" value="SKP1/BTB/POZ_sf"/>
</dbReference>
<name>A0A1E1K883_9HELO</name>
<dbReference type="SUPFAM" id="SSF54695">
    <property type="entry name" value="POZ domain"/>
    <property type="match status" value="1"/>
</dbReference>
<evidence type="ECO:0000313" key="3">
    <source>
        <dbReference type="Proteomes" id="UP000178912"/>
    </source>
</evidence>
<evidence type="ECO:0000259" key="1">
    <source>
        <dbReference type="PROSITE" id="PS50097"/>
    </source>
</evidence>
<dbReference type="PANTHER" id="PTHR47843:SF2">
    <property type="entry name" value="BTB DOMAIN-CONTAINING PROTEIN"/>
    <property type="match status" value="1"/>
</dbReference>
<dbReference type="PROSITE" id="PS50097">
    <property type="entry name" value="BTB"/>
    <property type="match status" value="1"/>
</dbReference>
<dbReference type="PANTHER" id="PTHR47843">
    <property type="entry name" value="BTB DOMAIN-CONTAINING PROTEIN-RELATED"/>
    <property type="match status" value="1"/>
</dbReference>
<proteinExistence type="predicted"/>
<dbReference type="CDD" id="cd18186">
    <property type="entry name" value="BTB_POZ_ZBTB_KLHL-like"/>
    <property type="match status" value="1"/>
</dbReference>
<dbReference type="InterPro" id="IPR000210">
    <property type="entry name" value="BTB/POZ_dom"/>
</dbReference>
<organism evidence="2 3">
    <name type="scientific">Rhynchosporium agropyri</name>
    <dbReference type="NCBI Taxonomy" id="914238"/>
    <lineage>
        <taxon>Eukaryota</taxon>
        <taxon>Fungi</taxon>
        <taxon>Dikarya</taxon>
        <taxon>Ascomycota</taxon>
        <taxon>Pezizomycotina</taxon>
        <taxon>Leotiomycetes</taxon>
        <taxon>Helotiales</taxon>
        <taxon>Ploettnerulaceae</taxon>
        <taxon>Rhynchosporium</taxon>
    </lineage>
</organism>
<dbReference type="EMBL" id="FJUX01000018">
    <property type="protein sequence ID" value="CZS94283.1"/>
    <property type="molecule type" value="Genomic_DNA"/>
</dbReference>
<reference evidence="3" key="1">
    <citation type="submission" date="2016-03" db="EMBL/GenBank/DDBJ databases">
        <authorList>
            <person name="Guldener U."/>
        </authorList>
    </citation>
    <scope>NUCLEOTIDE SEQUENCE [LARGE SCALE GENOMIC DNA]</scope>
    <source>
        <strain evidence="3">04CH-RAC-A.6.1</strain>
    </source>
</reference>